<evidence type="ECO:0000313" key="3">
    <source>
        <dbReference type="Proteomes" id="UP000076502"/>
    </source>
</evidence>
<keyword evidence="3" id="KW-1185">Reference proteome</keyword>
<evidence type="ECO:0000313" key="2">
    <source>
        <dbReference type="EMBL" id="KZC12103.1"/>
    </source>
</evidence>
<feature type="region of interest" description="Disordered" evidence="1">
    <location>
        <begin position="1"/>
        <end position="73"/>
    </location>
</feature>
<sequence length="100" mass="11329">MEKERERERESGLLLPPPTPVHPLRYRLNRPLVPIGPKQSETVRTTGPVGISVGNKWKPAGTVNSTDGKRGWKKMNFNEPAGERLALHNRRQPISWIASR</sequence>
<accession>A0A154PJV5</accession>
<proteinExistence type="predicted"/>
<dbReference type="Proteomes" id="UP000076502">
    <property type="component" value="Unassembled WGS sequence"/>
</dbReference>
<dbReference type="EMBL" id="KQ434938">
    <property type="protein sequence ID" value="KZC12103.1"/>
    <property type="molecule type" value="Genomic_DNA"/>
</dbReference>
<evidence type="ECO:0000256" key="1">
    <source>
        <dbReference type="SAM" id="MobiDB-lite"/>
    </source>
</evidence>
<name>A0A154PJV5_DUFNO</name>
<reference evidence="2 3" key="1">
    <citation type="submission" date="2015-07" db="EMBL/GenBank/DDBJ databases">
        <title>The genome of Dufourea novaeangliae.</title>
        <authorList>
            <person name="Pan H."/>
            <person name="Kapheim K."/>
        </authorList>
    </citation>
    <scope>NUCLEOTIDE SEQUENCE [LARGE SCALE GENOMIC DNA]</scope>
    <source>
        <strain evidence="2">0120121106</strain>
        <tissue evidence="2">Whole body</tissue>
    </source>
</reference>
<organism evidence="2 3">
    <name type="scientific">Dufourea novaeangliae</name>
    <name type="common">Sweat bee</name>
    <dbReference type="NCBI Taxonomy" id="178035"/>
    <lineage>
        <taxon>Eukaryota</taxon>
        <taxon>Metazoa</taxon>
        <taxon>Ecdysozoa</taxon>
        <taxon>Arthropoda</taxon>
        <taxon>Hexapoda</taxon>
        <taxon>Insecta</taxon>
        <taxon>Pterygota</taxon>
        <taxon>Neoptera</taxon>
        <taxon>Endopterygota</taxon>
        <taxon>Hymenoptera</taxon>
        <taxon>Apocrita</taxon>
        <taxon>Aculeata</taxon>
        <taxon>Apoidea</taxon>
        <taxon>Anthophila</taxon>
        <taxon>Halictidae</taxon>
        <taxon>Rophitinae</taxon>
        <taxon>Dufourea</taxon>
    </lineage>
</organism>
<gene>
    <name evidence="2" type="ORF">WN55_03184</name>
</gene>
<protein>
    <submittedName>
        <fullName evidence="2">Uncharacterized protein</fullName>
    </submittedName>
</protein>
<feature type="compositionally biased region" description="Basic and acidic residues" evidence="1">
    <location>
        <begin position="1"/>
        <end position="11"/>
    </location>
</feature>
<dbReference type="AlphaFoldDB" id="A0A154PJV5"/>